<name>A0A6C0LX56_9ZZZZ</name>
<organism evidence="1">
    <name type="scientific">viral metagenome</name>
    <dbReference type="NCBI Taxonomy" id="1070528"/>
    <lineage>
        <taxon>unclassified sequences</taxon>
        <taxon>metagenomes</taxon>
        <taxon>organismal metagenomes</taxon>
    </lineage>
</organism>
<dbReference type="AlphaFoldDB" id="A0A6C0LX56"/>
<evidence type="ECO:0000313" key="1">
    <source>
        <dbReference type="EMBL" id="QHU34933.1"/>
    </source>
</evidence>
<protein>
    <submittedName>
        <fullName evidence="1">Uncharacterized protein</fullName>
    </submittedName>
</protein>
<proteinExistence type="predicted"/>
<dbReference type="EMBL" id="MN740581">
    <property type="protein sequence ID" value="QHU34933.1"/>
    <property type="molecule type" value="Genomic_DNA"/>
</dbReference>
<reference evidence="1" key="1">
    <citation type="journal article" date="2020" name="Nature">
        <title>Giant virus diversity and host interactions through global metagenomics.</title>
        <authorList>
            <person name="Schulz F."/>
            <person name="Roux S."/>
            <person name="Paez-Espino D."/>
            <person name="Jungbluth S."/>
            <person name="Walsh D.A."/>
            <person name="Denef V.J."/>
            <person name="McMahon K.D."/>
            <person name="Konstantinidis K.T."/>
            <person name="Eloe-Fadrosh E.A."/>
            <person name="Kyrpides N.C."/>
            <person name="Woyke T."/>
        </authorList>
    </citation>
    <scope>NUCLEOTIDE SEQUENCE</scope>
    <source>
        <strain evidence="1">GVMAG-S-1017244-22</strain>
    </source>
</reference>
<accession>A0A6C0LX56</accession>
<sequence length="207" mass="24635">MNSTIKASTKSAFHTVSNMEFTGVFDTIINNDFTSQSKYHLFIKYGDKVYMEVKDVGEIVISFAELQNNNYWKYYYDLSLMLTNSKNLVIQDLKYSSEYNDCQLYNEERFWSIDTASIENNIHINTLMVVNYDNNCYYKINPYDLENMEYTSQEDFHNFLMIYMAKVEFENNTANNMWASYYNLVVEYRANLMEKEVEEMTAVLQQL</sequence>